<dbReference type="InterPro" id="IPR007789">
    <property type="entry name" value="DUF688"/>
</dbReference>
<feature type="compositionally biased region" description="Basic residues" evidence="1">
    <location>
        <begin position="34"/>
        <end position="44"/>
    </location>
</feature>
<feature type="region of interest" description="Disordered" evidence="1">
    <location>
        <begin position="1"/>
        <end position="56"/>
    </location>
</feature>
<sequence length="418" mass="47625">MEERKLNLDAPFLSVRRTSTTPDISSESDNTKKNTNRKTRRRKVKDSCQEKEHDQSFDHVVEPSLVPFLWEQTPGKPKTHHHHMAAKLTEESDLIKALEMVSSTASFSANCSTNGVTDDEFEKNEDIASNVSEDDVILENRDLIMSRFLPAAKAMAMKQKKESTLDQEEKMLKKKKIQSITLQRVSMAINQNLKNNDYDYDHNHVGETVDSTDSKKAMIGFLPRLCSKNTMDVLNPVLSRVKTCQNVGVKSASPRILRSNKIMSKSQESYPTPRFSTEISKTSLSISKTSQVVRIPRNTSRLQRTASSDEIQRQDTRFLVEEVKRRSKRNKIRSENLSVSQPPLPKTPSESWLCRTLPRSSADATVVTSGQVAGFKKMEKKTHSQSVKWETIVKKSYNHDHVRYSEELIVHLSCQQKS</sequence>
<keyword evidence="3" id="KW-1185">Reference proteome</keyword>
<gene>
    <name evidence="2" type="ORF">MERR_LOCUS28130</name>
</gene>
<comment type="caution">
    <text evidence="2">The sequence shown here is derived from an EMBL/GenBank/DDBJ whole genome shotgun (WGS) entry which is preliminary data.</text>
</comment>
<proteinExistence type="predicted"/>
<organism evidence="2 3">
    <name type="scientific">Microthlaspi erraticum</name>
    <dbReference type="NCBI Taxonomy" id="1685480"/>
    <lineage>
        <taxon>Eukaryota</taxon>
        <taxon>Viridiplantae</taxon>
        <taxon>Streptophyta</taxon>
        <taxon>Embryophyta</taxon>
        <taxon>Tracheophyta</taxon>
        <taxon>Spermatophyta</taxon>
        <taxon>Magnoliopsida</taxon>
        <taxon>eudicotyledons</taxon>
        <taxon>Gunneridae</taxon>
        <taxon>Pentapetalae</taxon>
        <taxon>rosids</taxon>
        <taxon>malvids</taxon>
        <taxon>Brassicales</taxon>
        <taxon>Brassicaceae</taxon>
        <taxon>Coluteocarpeae</taxon>
        <taxon>Microthlaspi</taxon>
    </lineage>
</organism>
<dbReference type="EMBL" id="CACVBM020001237">
    <property type="protein sequence ID" value="CAA7040895.1"/>
    <property type="molecule type" value="Genomic_DNA"/>
</dbReference>
<dbReference type="AlphaFoldDB" id="A0A6D2JLP7"/>
<dbReference type="PANTHER" id="PTHR33671">
    <property type="entry name" value="N-METHYLTRANSFERASE, PUTATIVE (DUF688)-RELATED"/>
    <property type="match status" value="1"/>
</dbReference>
<protein>
    <submittedName>
        <fullName evidence="2">Uncharacterized protein</fullName>
    </submittedName>
</protein>
<dbReference type="Pfam" id="PF05097">
    <property type="entry name" value="DUF688"/>
    <property type="match status" value="1"/>
</dbReference>
<reference evidence="2" key="1">
    <citation type="submission" date="2020-01" db="EMBL/GenBank/DDBJ databases">
        <authorList>
            <person name="Mishra B."/>
        </authorList>
    </citation>
    <scope>NUCLEOTIDE SEQUENCE [LARGE SCALE GENOMIC DNA]</scope>
</reference>
<name>A0A6D2JLP7_9BRAS</name>
<accession>A0A6D2JLP7</accession>
<evidence type="ECO:0000313" key="3">
    <source>
        <dbReference type="Proteomes" id="UP000467841"/>
    </source>
</evidence>
<dbReference type="Proteomes" id="UP000467841">
    <property type="component" value="Unassembled WGS sequence"/>
</dbReference>
<feature type="compositionally biased region" description="Polar residues" evidence="1">
    <location>
        <begin position="16"/>
        <end position="28"/>
    </location>
</feature>
<feature type="compositionally biased region" description="Basic and acidic residues" evidence="1">
    <location>
        <begin position="45"/>
        <end position="56"/>
    </location>
</feature>
<evidence type="ECO:0000256" key="1">
    <source>
        <dbReference type="SAM" id="MobiDB-lite"/>
    </source>
</evidence>
<dbReference type="PANTHER" id="PTHR33671:SF6">
    <property type="match status" value="1"/>
</dbReference>
<dbReference type="OrthoDB" id="677721at2759"/>
<feature type="region of interest" description="Disordered" evidence="1">
    <location>
        <begin position="329"/>
        <end position="350"/>
    </location>
</feature>
<evidence type="ECO:0000313" key="2">
    <source>
        <dbReference type="EMBL" id="CAA7040895.1"/>
    </source>
</evidence>